<organism evidence="1 2">
    <name type="scientific">Ophiobolus disseminans</name>
    <dbReference type="NCBI Taxonomy" id="1469910"/>
    <lineage>
        <taxon>Eukaryota</taxon>
        <taxon>Fungi</taxon>
        <taxon>Dikarya</taxon>
        <taxon>Ascomycota</taxon>
        <taxon>Pezizomycotina</taxon>
        <taxon>Dothideomycetes</taxon>
        <taxon>Pleosporomycetidae</taxon>
        <taxon>Pleosporales</taxon>
        <taxon>Pleosporineae</taxon>
        <taxon>Phaeosphaeriaceae</taxon>
        <taxon>Ophiobolus</taxon>
    </lineage>
</organism>
<protein>
    <submittedName>
        <fullName evidence="1">Uncharacterized protein</fullName>
    </submittedName>
</protein>
<dbReference type="AlphaFoldDB" id="A0A6A6ZLK5"/>
<gene>
    <name evidence="1" type="ORF">CC86DRAFT_459277</name>
</gene>
<dbReference type="Proteomes" id="UP000799424">
    <property type="component" value="Unassembled WGS sequence"/>
</dbReference>
<keyword evidence="2" id="KW-1185">Reference proteome</keyword>
<name>A0A6A6ZLK5_9PLEO</name>
<dbReference type="OrthoDB" id="3801272at2759"/>
<accession>A0A6A6ZLK5</accession>
<evidence type="ECO:0000313" key="2">
    <source>
        <dbReference type="Proteomes" id="UP000799424"/>
    </source>
</evidence>
<dbReference type="EMBL" id="MU006238">
    <property type="protein sequence ID" value="KAF2821105.1"/>
    <property type="molecule type" value="Genomic_DNA"/>
</dbReference>
<sequence>MTQPYTNVPHALLADSQILPTFSTHLNFALITGHFSASRSTYDTGQFQYIDHALTSVLKIPSCWPMSFGADRSITSSLNCSKRFSGQLVLSHLTAYRVSSSWRDMAEFVIRTTTKASTWSAKRLTQTVSDNLQIFRAHQEDLMEVGDAILLRERRRRGETTPQVLTTFGQPGPPNQPVTHAPTWLDFTQFDLNPYLTGLFADEDRISVVKGRIDVVRRREPGIARVYDCNKLPTLTALKALTGPMFFTNPPCKQISIGVWSGGVEGWYYGHFLELASYNLSSGVTNNEILRLLEDNADFTVDYWDHEARLHLLSNSESMNWKHDIWNARGLPVLSIVLRNEDSLHRDHWLQNHNMEPRTLRQGEWMSRDMMKPPKPSPAEVDQLFPRMYGIGFHEPIFKDKWKTR</sequence>
<reference evidence="1" key="1">
    <citation type="journal article" date="2020" name="Stud. Mycol.">
        <title>101 Dothideomycetes genomes: a test case for predicting lifestyles and emergence of pathogens.</title>
        <authorList>
            <person name="Haridas S."/>
            <person name="Albert R."/>
            <person name="Binder M."/>
            <person name="Bloem J."/>
            <person name="Labutti K."/>
            <person name="Salamov A."/>
            <person name="Andreopoulos B."/>
            <person name="Baker S."/>
            <person name="Barry K."/>
            <person name="Bills G."/>
            <person name="Bluhm B."/>
            <person name="Cannon C."/>
            <person name="Castanera R."/>
            <person name="Culley D."/>
            <person name="Daum C."/>
            <person name="Ezra D."/>
            <person name="Gonzalez J."/>
            <person name="Henrissat B."/>
            <person name="Kuo A."/>
            <person name="Liang C."/>
            <person name="Lipzen A."/>
            <person name="Lutzoni F."/>
            <person name="Magnuson J."/>
            <person name="Mondo S."/>
            <person name="Nolan M."/>
            <person name="Ohm R."/>
            <person name="Pangilinan J."/>
            <person name="Park H.-J."/>
            <person name="Ramirez L."/>
            <person name="Alfaro M."/>
            <person name="Sun H."/>
            <person name="Tritt A."/>
            <person name="Yoshinaga Y."/>
            <person name="Zwiers L.-H."/>
            <person name="Turgeon B."/>
            <person name="Goodwin S."/>
            <person name="Spatafora J."/>
            <person name="Crous P."/>
            <person name="Grigoriev I."/>
        </authorList>
    </citation>
    <scope>NUCLEOTIDE SEQUENCE</scope>
    <source>
        <strain evidence="1">CBS 113818</strain>
    </source>
</reference>
<proteinExistence type="predicted"/>
<evidence type="ECO:0000313" key="1">
    <source>
        <dbReference type="EMBL" id="KAF2821105.1"/>
    </source>
</evidence>